<evidence type="ECO:0000313" key="1">
    <source>
        <dbReference type="EMBL" id="GFE11667.1"/>
    </source>
</evidence>
<dbReference type="InterPro" id="IPR036691">
    <property type="entry name" value="Endo/exonu/phosph_ase_sf"/>
</dbReference>
<dbReference type="AlphaFoldDB" id="A0A640SK90"/>
<dbReference type="EMBL" id="BLIN01000007">
    <property type="protein sequence ID" value="GFE11667.1"/>
    <property type="molecule type" value="Genomic_DNA"/>
</dbReference>
<dbReference type="Proteomes" id="UP000435837">
    <property type="component" value="Unassembled WGS sequence"/>
</dbReference>
<evidence type="ECO:0000313" key="2">
    <source>
        <dbReference type="Proteomes" id="UP000435837"/>
    </source>
</evidence>
<reference evidence="1 2" key="1">
    <citation type="submission" date="2019-12" db="EMBL/GenBank/DDBJ databases">
        <title>Whole genome shotgun sequence of Streptomyces caniferus NBRC 15389.</title>
        <authorList>
            <person name="Ichikawa N."/>
            <person name="Kimura A."/>
            <person name="Kitahashi Y."/>
            <person name="Komaki H."/>
            <person name="Tamura T."/>
        </authorList>
    </citation>
    <scope>NUCLEOTIDE SEQUENCE [LARGE SCALE GENOMIC DNA]</scope>
    <source>
        <strain evidence="1 2">NBRC 15389</strain>
    </source>
</reference>
<comment type="caution">
    <text evidence="1">The sequence shown here is derived from an EMBL/GenBank/DDBJ whole genome shotgun (WGS) entry which is preliminary data.</text>
</comment>
<proteinExistence type="predicted"/>
<dbReference type="Gene3D" id="3.60.10.10">
    <property type="entry name" value="Endonuclease/exonuclease/phosphatase"/>
    <property type="match status" value="1"/>
</dbReference>
<dbReference type="RefSeq" id="WP_159482680.1">
    <property type="nucleotide sequence ID" value="NZ_BAAATH010000008.1"/>
</dbReference>
<gene>
    <name evidence="1" type="ORF">Scani_79350</name>
</gene>
<dbReference type="OrthoDB" id="4256083at2"/>
<sequence>MSRSITLLCWNFEANGGADSNKRKEANRLLASLHPDLLFRQEMWGADAKGKAVMESMEEDLALRGWLGPSSHTAVFAATSLFSPVCGWPDRDEETIWKMPPTVRGLRFRPAGPDAVPLVCASYHHNYASPTQRHAEADWATTFADKTWTTPTGMDVKLPVLMGGDHNSYPVPGADGDLPLPVLEEIRDRRHRVHRSCIGPDGTRRMCTCSDETLRTAGLEDVARHVASRSGNTHSLARTVTGCETHGPDARIDRIYASEVLLPAVSDVDVIEVPLDMSDHHIVRARLDGDRLADILRQEAHTPQDAGVA</sequence>
<accession>A0A640SK90</accession>
<organism evidence="1 2">
    <name type="scientific">Streptomyces caniferus</name>
    <dbReference type="NCBI Taxonomy" id="285557"/>
    <lineage>
        <taxon>Bacteria</taxon>
        <taxon>Bacillati</taxon>
        <taxon>Actinomycetota</taxon>
        <taxon>Actinomycetes</taxon>
        <taxon>Kitasatosporales</taxon>
        <taxon>Streptomycetaceae</taxon>
        <taxon>Streptomyces</taxon>
    </lineage>
</organism>
<evidence type="ECO:0008006" key="3">
    <source>
        <dbReference type="Google" id="ProtNLM"/>
    </source>
</evidence>
<name>A0A640SK90_9ACTN</name>
<dbReference type="SUPFAM" id="SSF56219">
    <property type="entry name" value="DNase I-like"/>
    <property type="match status" value="1"/>
</dbReference>
<protein>
    <recommendedName>
        <fullName evidence="3">Endonuclease/exonuclease/phosphatase domain-containing protein</fullName>
    </recommendedName>
</protein>